<name>A0A7W1WSU4_9BACL</name>
<dbReference type="EMBL" id="JACEIQ010000014">
    <property type="protein sequence ID" value="MBA4495329.1"/>
    <property type="molecule type" value="Genomic_DNA"/>
</dbReference>
<dbReference type="PANTHER" id="PTHR43372:SF4">
    <property type="entry name" value="FATTY-ACID AMIDE HYDROLASE 2"/>
    <property type="match status" value="1"/>
</dbReference>
<feature type="domain" description="Amidase" evidence="1">
    <location>
        <begin position="25"/>
        <end position="437"/>
    </location>
</feature>
<sequence>MKEILSMDATTLAQKIRAGEISSQEATETYIRHIQQVNPHINAMVEDRFEQARHEARERDRELMEGTAKGKLFGVPVSIKESFYMVGMKTTSGLSSRKNDGDPKDADVVRLLKNEGAVILGKTNTPIFLLCQETDNYVYGRTNNPWNLERTAGGSSGGEGAFIAVGGAAVGLGSDIGGSIRFPSHFNGIIGFKSGKQQVSDEGHFPPFSPPFQRDMQGIVPMAKSVQDAELVYEIIAKHPLKKQELDQVEFVIPRIDPKYPLDSCTLSLYGQVEQYLSKHVKISKQSPPYFDQAVQLWAAVMTSDGGEQFMPSLEKENFDHLHPYFKTILGVAQAIKPSPEQWEQVTALRTQAESEVLDYFKQRVLVLPVYHTPAPEHGRVVDELFSEPENLSKFSSFISYVNCFGLPALVIPVGENEEGMPISIQLTTATGQEDALFQAGKIIEKEFRGYVRCTYWD</sequence>
<evidence type="ECO:0000313" key="3">
    <source>
        <dbReference type="Proteomes" id="UP000535491"/>
    </source>
</evidence>
<dbReference type="InterPro" id="IPR052739">
    <property type="entry name" value="FAAH2"/>
</dbReference>
<dbReference type="Pfam" id="PF01425">
    <property type="entry name" value="Amidase"/>
    <property type="match status" value="1"/>
</dbReference>
<dbReference type="PROSITE" id="PS00571">
    <property type="entry name" value="AMIDASES"/>
    <property type="match status" value="1"/>
</dbReference>
<accession>A0A7W1WSU4</accession>
<protein>
    <submittedName>
        <fullName evidence="2">Amidase</fullName>
    </submittedName>
</protein>
<dbReference type="PANTHER" id="PTHR43372">
    <property type="entry name" value="FATTY-ACID AMIDE HYDROLASE"/>
    <property type="match status" value="1"/>
</dbReference>
<organism evidence="2 3">
    <name type="scientific">Paenactinomyces guangxiensis</name>
    <dbReference type="NCBI Taxonomy" id="1490290"/>
    <lineage>
        <taxon>Bacteria</taxon>
        <taxon>Bacillati</taxon>
        <taxon>Bacillota</taxon>
        <taxon>Bacilli</taxon>
        <taxon>Bacillales</taxon>
        <taxon>Thermoactinomycetaceae</taxon>
        <taxon>Paenactinomyces</taxon>
    </lineage>
</organism>
<dbReference type="Proteomes" id="UP000535491">
    <property type="component" value="Unassembled WGS sequence"/>
</dbReference>
<dbReference type="RefSeq" id="WP_181752662.1">
    <property type="nucleotide sequence ID" value="NZ_JACEIQ010000014.1"/>
</dbReference>
<dbReference type="InterPro" id="IPR036928">
    <property type="entry name" value="AS_sf"/>
</dbReference>
<dbReference type="AlphaFoldDB" id="A0A7W1WSU4"/>
<dbReference type="InterPro" id="IPR020556">
    <property type="entry name" value="Amidase_CS"/>
</dbReference>
<dbReference type="Gene3D" id="3.90.1300.10">
    <property type="entry name" value="Amidase signature (AS) domain"/>
    <property type="match status" value="1"/>
</dbReference>
<evidence type="ECO:0000259" key="1">
    <source>
        <dbReference type="Pfam" id="PF01425"/>
    </source>
</evidence>
<dbReference type="InterPro" id="IPR023631">
    <property type="entry name" value="Amidase_dom"/>
</dbReference>
<reference evidence="2 3" key="1">
    <citation type="submission" date="2020-07" db="EMBL/GenBank/DDBJ databases">
        <authorList>
            <person name="Feng H."/>
        </authorList>
    </citation>
    <scope>NUCLEOTIDE SEQUENCE [LARGE SCALE GENOMIC DNA]</scope>
    <source>
        <strain evidence="3">s-10</strain>
    </source>
</reference>
<comment type="caution">
    <text evidence="2">The sequence shown here is derived from an EMBL/GenBank/DDBJ whole genome shotgun (WGS) entry which is preliminary data.</text>
</comment>
<evidence type="ECO:0000313" key="2">
    <source>
        <dbReference type="EMBL" id="MBA4495329.1"/>
    </source>
</evidence>
<gene>
    <name evidence="2" type="ORF">H1191_13540</name>
</gene>
<dbReference type="GO" id="GO:0012505">
    <property type="term" value="C:endomembrane system"/>
    <property type="evidence" value="ECO:0007669"/>
    <property type="project" value="TreeGrafter"/>
</dbReference>
<keyword evidence="3" id="KW-1185">Reference proteome</keyword>
<dbReference type="SUPFAM" id="SSF75304">
    <property type="entry name" value="Amidase signature (AS) enzymes"/>
    <property type="match status" value="1"/>
</dbReference>
<proteinExistence type="predicted"/>